<dbReference type="Gene3D" id="1.25.40.10">
    <property type="entry name" value="Tetratricopeptide repeat domain"/>
    <property type="match status" value="1"/>
</dbReference>
<dbReference type="GO" id="GO:0002926">
    <property type="term" value="P:tRNA wobble base 5-methoxycarbonylmethyl-2-thiouridinylation"/>
    <property type="evidence" value="ECO:0007669"/>
    <property type="project" value="TreeGrafter"/>
</dbReference>
<evidence type="ECO:0000256" key="1">
    <source>
        <dbReference type="ARBA" id="ARBA00005043"/>
    </source>
</evidence>
<feature type="domain" description="ELP1 alpha-solenoid" evidence="11">
    <location>
        <begin position="678"/>
        <end position="881"/>
    </location>
</feature>
<gene>
    <name evidence="13" type="ORF">PARMNEM_LOCUS2775</name>
</gene>
<feature type="domain" description="ELP1 first N-terminal beta-propeller" evidence="8">
    <location>
        <begin position="1"/>
        <end position="343"/>
    </location>
</feature>
<evidence type="ECO:0000256" key="6">
    <source>
        <dbReference type="SAM" id="Coils"/>
    </source>
</evidence>
<name>A0AAV1KGP1_9NEOP</name>
<comment type="subcellular location">
    <subcellularLocation>
        <location evidence="5">Cytoplasm</location>
    </subcellularLocation>
    <subcellularLocation>
        <location evidence="5">Nucleus</location>
    </subcellularLocation>
</comment>
<dbReference type="EMBL" id="CAVLGL010000024">
    <property type="protein sequence ID" value="CAK1581062.1"/>
    <property type="molecule type" value="Genomic_DNA"/>
</dbReference>
<dbReference type="Pfam" id="PF04762">
    <property type="entry name" value="Beta-prop_ELP1_1st"/>
    <property type="match status" value="1"/>
</dbReference>
<keyword evidence="6" id="KW-0175">Coiled coil</keyword>
<feature type="domain" description="ELP1 N-terminal second beta-propeller" evidence="9">
    <location>
        <begin position="387"/>
        <end position="654"/>
    </location>
</feature>
<comment type="similarity">
    <text evidence="2 5">Belongs to the ELP1/IKA1 family.</text>
</comment>
<dbReference type="SUPFAM" id="SSF69322">
    <property type="entry name" value="Tricorn protease domain 2"/>
    <property type="match status" value="1"/>
</dbReference>
<feature type="domain" description="ELP1 TPR" evidence="10">
    <location>
        <begin position="888"/>
        <end position="1046"/>
    </location>
</feature>
<evidence type="ECO:0000256" key="2">
    <source>
        <dbReference type="ARBA" id="ARBA00006086"/>
    </source>
</evidence>
<feature type="compositionally biased region" description="Low complexity" evidence="7">
    <location>
        <begin position="1123"/>
        <end position="1138"/>
    </location>
</feature>
<dbReference type="AlphaFoldDB" id="A0AAV1KGP1"/>
<dbReference type="Pfam" id="PF23936">
    <property type="entry name" value="HB_ELP1"/>
    <property type="match status" value="1"/>
</dbReference>
<dbReference type="PIRSF" id="PIRSF017233">
    <property type="entry name" value="IKAP"/>
    <property type="match status" value="1"/>
</dbReference>
<dbReference type="Pfam" id="PF23797">
    <property type="entry name" value="Beta-prop_ELP1_2nd"/>
    <property type="match status" value="1"/>
</dbReference>
<dbReference type="InterPro" id="IPR056166">
    <property type="entry name" value="TPR_ELP1"/>
</dbReference>
<comment type="function">
    <text evidence="5">Component of the elongator complex which is required for multiple tRNA modifications, including mcm5U (5-methoxycarbonylmethyl uridine), mcm5s2U (5-methoxycarbonylmethyl-2-thiouridine), and ncm5U (5-carbamoylmethyl uridine). The elongator complex catalyzes formation of carboxymethyluridine in the wobble base at position 34 in tRNAs.</text>
</comment>
<evidence type="ECO:0000256" key="3">
    <source>
        <dbReference type="ARBA" id="ARBA00022490"/>
    </source>
</evidence>
<organism evidence="13 14">
    <name type="scientific">Parnassius mnemosyne</name>
    <name type="common">clouded apollo</name>
    <dbReference type="NCBI Taxonomy" id="213953"/>
    <lineage>
        <taxon>Eukaryota</taxon>
        <taxon>Metazoa</taxon>
        <taxon>Ecdysozoa</taxon>
        <taxon>Arthropoda</taxon>
        <taxon>Hexapoda</taxon>
        <taxon>Insecta</taxon>
        <taxon>Pterygota</taxon>
        <taxon>Neoptera</taxon>
        <taxon>Endopterygota</taxon>
        <taxon>Lepidoptera</taxon>
        <taxon>Glossata</taxon>
        <taxon>Ditrysia</taxon>
        <taxon>Papilionoidea</taxon>
        <taxon>Papilionidae</taxon>
        <taxon>Parnassiinae</taxon>
        <taxon>Parnassini</taxon>
        <taxon>Parnassius</taxon>
        <taxon>Driopa</taxon>
    </lineage>
</organism>
<evidence type="ECO:0000256" key="5">
    <source>
        <dbReference type="PIRNR" id="PIRNR017233"/>
    </source>
</evidence>
<evidence type="ECO:0000313" key="13">
    <source>
        <dbReference type="EMBL" id="CAK1581062.1"/>
    </source>
</evidence>
<evidence type="ECO:0000259" key="8">
    <source>
        <dbReference type="Pfam" id="PF04762"/>
    </source>
</evidence>
<dbReference type="GO" id="GO:0005829">
    <property type="term" value="C:cytosol"/>
    <property type="evidence" value="ECO:0007669"/>
    <property type="project" value="TreeGrafter"/>
</dbReference>
<dbReference type="InterPro" id="IPR011990">
    <property type="entry name" value="TPR-like_helical_dom_sf"/>
</dbReference>
<evidence type="ECO:0000259" key="10">
    <source>
        <dbReference type="Pfam" id="PF23878"/>
    </source>
</evidence>
<accession>A0AAV1KGP1</accession>
<dbReference type="InterPro" id="IPR056165">
    <property type="entry name" value="Beta-prop_ELP1_2nd"/>
</dbReference>
<feature type="domain" description="ELP1 three-helical bundle" evidence="12">
    <location>
        <begin position="1064"/>
        <end position="1220"/>
    </location>
</feature>
<sequence>MRNLEVWEVLVKNINIKLNEKNCLSYSYDADNKCKLFVITHNLEVLNIDEFGAVNWSKDISEITNGENFPVKITYISLSNQICVALSNGELVTIDESGVTYDVVGVFENGLLAMEWSPDQDLLVLVTKDLKMITMSCTFDPINEVELLDKNFGEKQFINVGWGKKETQFHGSGGKQAAKVINEDDVGQNISSDSSIKITWRGDGNFFAVGFQLNGVRRFKVFDREGHLQYTSEYQIGLESNLSWRPSGNLIATTQKANEKYLVAFFEKNGLKHGEFIIPVNSQTIVENLLWSSDSEILTLQCRSLEDGTQKLLLYTTSNYQWYLKQILIFHESININQIFWDSDFDIVNNKKLHVVLDNGRHYIYSWIWNINHSRGKNSQDDAVVAVIHGEKLLVTGLRQTVVPPPMASFEIVTESNIHSIQFAPHYMEETGHSVNTNAFFIIIEKKLIFFEHVQKLPLRYQILKSLDMDMYNFPFEYYNWYWLRHDTIVAIKVDELNYYLVEFCILNNTLSQKHITCLPSAVVKLHSHPHDPFILFLQLISGDIIKYSMGQITSMQDISFKTPCPKFEVVSINSSLQFLGLSHRGNLYINDRIVLNNVSSYFVHTSFLLITTLQHMLLCTELSESGMEAILEYQKNGSLKIYKRKIERGAKLIIAVPNATNTIFQMPRGNLETIQPRPLSLKIIGELLDSLHYEKAFDLMRKQRINLNLIHDHNPKLFLSNIDKFLDSIQNNSWLCLFLSDLENSDVTKTMYSSSYANEKNTNENTNKVEKICDVIQTYINKRIDRDEKILPLLTTYIKKNTIEDLENALLLIKQIKTEETKSMKLPVGSDEAIKFLLYMVNVDQLFNVALGMYDFDLVLLVANKSQKDPKEYIPMLNELNGMDENYKKFNINKHLKRFDKSVKYLANCGVEKHEELKTFVKYHSLYREALVLFNADEDIYKQISDDYGLYLKLKKEFLEAGIVYERAKNYTKAVECYKDALEWELAISIAKQMSKDQYEQLCRDLVNALKDEKRHTEALTILEQYLQSTEGAIYYAIENSQYKAALRLCSIYNRPDLRSDCLLPALLEEFKNLCELIEKNYNDFVKYRSRLLELRENKQNNKVDHIYEAFNTNKDDDLYSDTGSTLASSSGSGRSYRSSKNRRKHQRKVASLKEGSQYEDVALIMTLHSLITSSSNLRLHIKDINIALYCLNQDNLASQLQNNMDKLIKEMKDNLKTIWTNDLVLQATKAAIEAENLPEGSNIIADSLSFLEPQVRIAPIIQDVNWKLEGLS</sequence>
<dbReference type="PANTHER" id="PTHR12747:SF0">
    <property type="entry name" value="ELONGATOR COMPLEX PROTEIN 1"/>
    <property type="match status" value="1"/>
</dbReference>
<evidence type="ECO:0000256" key="4">
    <source>
        <dbReference type="ARBA" id="ARBA00022694"/>
    </source>
</evidence>
<dbReference type="InterPro" id="IPR006849">
    <property type="entry name" value="Elp1"/>
</dbReference>
<dbReference type="Pfam" id="PF23925">
    <property type="entry name" value="A-sol_ELP1"/>
    <property type="match status" value="1"/>
</dbReference>
<dbReference type="Proteomes" id="UP001314205">
    <property type="component" value="Unassembled WGS sequence"/>
</dbReference>
<protein>
    <recommendedName>
        <fullName evidence="5">Elongator complex protein 1</fullName>
    </recommendedName>
</protein>
<keyword evidence="14" id="KW-1185">Reference proteome</keyword>
<dbReference type="Pfam" id="PF23878">
    <property type="entry name" value="TPR_ELP1"/>
    <property type="match status" value="1"/>
</dbReference>
<dbReference type="PANTHER" id="PTHR12747">
    <property type="entry name" value="ELONGATOR COMPLEX PROTEIN 1"/>
    <property type="match status" value="1"/>
</dbReference>
<comment type="pathway">
    <text evidence="1">tRNA modification; 5-methoxycarbonylmethyl-2-thiouridine-tRNA biosynthesis.</text>
</comment>
<dbReference type="GO" id="GO:0033588">
    <property type="term" value="C:elongator holoenzyme complex"/>
    <property type="evidence" value="ECO:0007669"/>
    <property type="project" value="InterPro"/>
</dbReference>
<evidence type="ECO:0000256" key="7">
    <source>
        <dbReference type="SAM" id="MobiDB-lite"/>
    </source>
</evidence>
<reference evidence="13 14" key="1">
    <citation type="submission" date="2023-11" db="EMBL/GenBank/DDBJ databases">
        <authorList>
            <person name="Hedman E."/>
            <person name="Englund M."/>
            <person name="Stromberg M."/>
            <person name="Nyberg Akerstrom W."/>
            <person name="Nylinder S."/>
            <person name="Jareborg N."/>
            <person name="Kallberg Y."/>
            <person name="Kronander E."/>
        </authorList>
    </citation>
    <scope>NUCLEOTIDE SEQUENCE [LARGE SCALE GENOMIC DNA]</scope>
</reference>
<dbReference type="InterPro" id="IPR056169">
    <property type="entry name" value="HB_ELP1"/>
</dbReference>
<keyword evidence="4" id="KW-0819">tRNA processing</keyword>
<evidence type="ECO:0000259" key="11">
    <source>
        <dbReference type="Pfam" id="PF23925"/>
    </source>
</evidence>
<proteinExistence type="inferred from homology"/>
<dbReference type="InterPro" id="IPR056167">
    <property type="entry name" value="A-sol_ELP1"/>
</dbReference>
<keyword evidence="3 5" id="KW-0963">Cytoplasm</keyword>
<feature type="compositionally biased region" description="Basic residues" evidence="7">
    <location>
        <begin position="1139"/>
        <end position="1152"/>
    </location>
</feature>
<evidence type="ECO:0000313" key="14">
    <source>
        <dbReference type="Proteomes" id="UP001314205"/>
    </source>
</evidence>
<dbReference type="GO" id="GO:0005634">
    <property type="term" value="C:nucleus"/>
    <property type="evidence" value="ECO:0007669"/>
    <property type="project" value="UniProtKB-SubCell"/>
</dbReference>
<dbReference type="InterPro" id="IPR056164">
    <property type="entry name" value="Beta-prop_ELP1_1st"/>
</dbReference>
<feature type="coiled-coil region" evidence="6">
    <location>
        <begin position="1192"/>
        <end position="1219"/>
    </location>
</feature>
<evidence type="ECO:0000259" key="9">
    <source>
        <dbReference type="Pfam" id="PF23797"/>
    </source>
</evidence>
<comment type="caution">
    <text evidence="13">The sequence shown here is derived from an EMBL/GenBank/DDBJ whole genome shotgun (WGS) entry which is preliminary data.</text>
</comment>
<evidence type="ECO:0000259" key="12">
    <source>
        <dbReference type="Pfam" id="PF23936"/>
    </source>
</evidence>
<keyword evidence="5" id="KW-0539">Nucleus</keyword>
<feature type="region of interest" description="Disordered" evidence="7">
    <location>
        <begin position="1123"/>
        <end position="1154"/>
    </location>
</feature>
<dbReference type="GO" id="GO:0000049">
    <property type="term" value="F:tRNA binding"/>
    <property type="evidence" value="ECO:0007669"/>
    <property type="project" value="TreeGrafter"/>
</dbReference>